<keyword evidence="1" id="KW-0472">Membrane</keyword>
<keyword evidence="1" id="KW-0812">Transmembrane</keyword>
<evidence type="ECO:0000313" key="3">
    <source>
        <dbReference type="Proteomes" id="UP000298154"/>
    </source>
</evidence>
<protein>
    <recommendedName>
        <fullName evidence="4">DUF11 domain-containing protein</fullName>
    </recommendedName>
</protein>
<evidence type="ECO:0008006" key="4">
    <source>
        <dbReference type="Google" id="ProtNLM"/>
    </source>
</evidence>
<dbReference type="RefSeq" id="WP_134555444.1">
    <property type="nucleotide sequence ID" value="NZ_SOHK01000012.1"/>
</dbReference>
<accession>A0A4R9AMR1</accession>
<feature type="transmembrane region" description="Helical" evidence="1">
    <location>
        <begin position="52"/>
        <end position="70"/>
    </location>
</feature>
<keyword evidence="1" id="KW-1133">Transmembrane helix</keyword>
<feature type="transmembrane region" description="Helical" evidence="1">
    <location>
        <begin position="6"/>
        <end position="27"/>
    </location>
</feature>
<name>A0A4R9AMR1_9MICO</name>
<gene>
    <name evidence="2" type="ORF">E3T47_07250</name>
</gene>
<dbReference type="EMBL" id="SOHK01000012">
    <property type="protein sequence ID" value="TFD66299.1"/>
    <property type="molecule type" value="Genomic_DNA"/>
</dbReference>
<dbReference type="AlphaFoldDB" id="A0A4R9AMR1"/>
<sequence length="441" mass="47113">MTSSQIFLSFFIGLLTAAMAGTVSYLWRRHQQSVFTTTGSLRFRDTFRHRSGFLIALIGLVFGFAAWGFIASVGDTGGGNNAASIPPSSAHGGVVVQIPDPQPTTTFSPAEWGPSRDTVSSLSRNSVVTINAMLDNPVRGDERNFAQVRGLDEANSEYGDQMIVRPGLVYVGVFHFANDASPDSPGSIANDTHIRIQMPGVATGAAGARGIISSSNAAPSEVWDGFTVLFDSPADQYALRYVQGSATIHSGGPVNGTPLSDDIFVGGVLLGCDALDGKLGPAPECEGFVTFRFRVDQPDFDVIVEARQKGTDAAYMDNVEVSAGDVVQVRVTYQNQGTTQQDKVGLRVRLPEGFRYVRESSEIANETTGGKYRKTIDGIATTGYNIGSYQPRGNAFFKFDVMVDDPGKAPFVGPWLTVDDFATAATTGETKGVPLTFISVR</sequence>
<evidence type="ECO:0000313" key="2">
    <source>
        <dbReference type="EMBL" id="TFD66299.1"/>
    </source>
</evidence>
<organism evidence="2 3">
    <name type="scientific">Cryobacterium ruanii</name>
    <dbReference type="NCBI Taxonomy" id="1259197"/>
    <lineage>
        <taxon>Bacteria</taxon>
        <taxon>Bacillati</taxon>
        <taxon>Actinomycetota</taxon>
        <taxon>Actinomycetes</taxon>
        <taxon>Micrococcales</taxon>
        <taxon>Microbacteriaceae</taxon>
        <taxon>Cryobacterium</taxon>
    </lineage>
</organism>
<keyword evidence="3" id="KW-1185">Reference proteome</keyword>
<reference evidence="2 3" key="1">
    <citation type="submission" date="2019-03" db="EMBL/GenBank/DDBJ databases">
        <title>Genomics of glacier-inhabiting Cryobacterium strains.</title>
        <authorList>
            <person name="Liu Q."/>
            <person name="Xin Y.-H."/>
        </authorList>
    </citation>
    <scope>NUCLEOTIDE SEQUENCE [LARGE SCALE GENOMIC DNA]</scope>
    <source>
        <strain evidence="2 3">Sr36</strain>
    </source>
</reference>
<dbReference type="Proteomes" id="UP000298154">
    <property type="component" value="Unassembled WGS sequence"/>
</dbReference>
<proteinExistence type="predicted"/>
<evidence type="ECO:0000256" key="1">
    <source>
        <dbReference type="SAM" id="Phobius"/>
    </source>
</evidence>
<dbReference type="OrthoDB" id="3682732at2"/>
<comment type="caution">
    <text evidence="2">The sequence shown here is derived from an EMBL/GenBank/DDBJ whole genome shotgun (WGS) entry which is preliminary data.</text>
</comment>